<dbReference type="Pfam" id="PF03237">
    <property type="entry name" value="Terminase_6N"/>
    <property type="match status" value="1"/>
</dbReference>
<name>A0ABU2MYR5_9ACTN</name>
<dbReference type="RefSeq" id="WP_311707887.1">
    <property type="nucleotide sequence ID" value="NZ_JAVREL010000023.1"/>
</dbReference>
<evidence type="ECO:0000313" key="2">
    <source>
        <dbReference type="Proteomes" id="UP001183246"/>
    </source>
</evidence>
<dbReference type="Gene3D" id="3.30.420.280">
    <property type="match status" value="1"/>
</dbReference>
<reference evidence="2" key="1">
    <citation type="submission" date="2023-07" db="EMBL/GenBank/DDBJ databases">
        <title>30 novel species of actinomycetes from the DSMZ collection.</title>
        <authorList>
            <person name="Nouioui I."/>
        </authorList>
    </citation>
    <scope>NUCLEOTIDE SEQUENCE [LARGE SCALE GENOMIC DNA]</scope>
    <source>
        <strain evidence="2">DSM 44938</strain>
    </source>
</reference>
<protein>
    <submittedName>
        <fullName evidence="1">Terminase family protein</fullName>
    </submittedName>
</protein>
<organism evidence="1 2">
    <name type="scientific">Streptomyces litchfieldiae</name>
    <dbReference type="NCBI Taxonomy" id="3075543"/>
    <lineage>
        <taxon>Bacteria</taxon>
        <taxon>Bacillati</taxon>
        <taxon>Actinomycetota</taxon>
        <taxon>Actinomycetes</taxon>
        <taxon>Kitasatosporales</taxon>
        <taxon>Streptomycetaceae</taxon>
        <taxon>Streptomyces</taxon>
    </lineage>
</organism>
<dbReference type="Proteomes" id="UP001183246">
    <property type="component" value="Unassembled WGS sequence"/>
</dbReference>
<dbReference type="InterPro" id="IPR027417">
    <property type="entry name" value="P-loop_NTPase"/>
</dbReference>
<keyword evidence="2" id="KW-1185">Reference proteome</keyword>
<proteinExistence type="predicted"/>
<evidence type="ECO:0000313" key="1">
    <source>
        <dbReference type="EMBL" id="MDT0346770.1"/>
    </source>
</evidence>
<dbReference type="Gene3D" id="3.40.50.300">
    <property type="entry name" value="P-loop containing nucleotide triphosphate hydrolases"/>
    <property type="match status" value="1"/>
</dbReference>
<accession>A0ABU2MYR5</accession>
<comment type="caution">
    <text evidence="1">The sequence shown here is derived from an EMBL/GenBank/DDBJ whole genome shotgun (WGS) entry which is preliminary data.</text>
</comment>
<dbReference type="EMBL" id="JAVREL010000023">
    <property type="protein sequence ID" value="MDT0346770.1"/>
    <property type="molecule type" value="Genomic_DNA"/>
</dbReference>
<sequence>MTAAPPLSEKQIRSIREAADARISVWHGAVRSGKTIASLVGFLLAVRRAPASGLLLVCGRSLQTIERNVLEPLQDPSLFGDVAEEVHHTRGATVATVLGRTVHLIGASDARAEGRLRGLTASLAYVDELTLLPEAFFVQLLARLSVPGARVLATTNPDGPRHWLKASYLDRAEQLDLAAFHFRLDDNPSLSPAYVSALRAEYVGLWRRRFIDGAWVAAEGAVYDMYDEARHVVGDLPPMRRYWLGIDYGTTNATSAVLLGLGDDDHLYAAAEWRWDSRTRHQQLTDAQYSARIRAWLDALDIVPAWTFVDPSAASFITQLWADGHPNIARARSDVLDGIRTVSTALGAGVLRVHRSCTGLLDELPGYAGDPKASEAGEDRPLKRDDHSCDALRYALHSTAHEWRHLIPAPTADTAEGVSRAPA</sequence>
<gene>
    <name evidence="1" type="ORF">RM590_29925</name>
</gene>